<feature type="non-terminal residue" evidence="21">
    <location>
        <position position="1"/>
    </location>
</feature>
<dbReference type="GO" id="GO:0140945">
    <property type="term" value="F:histone H3K4 monomethyltransferase activity"/>
    <property type="evidence" value="ECO:0007669"/>
    <property type="project" value="UniProtKB-EC"/>
</dbReference>
<evidence type="ECO:0000256" key="17">
    <source>
        <dbReference type="ARBA" id="ARBA00023620"/>
    </source>
</evidence>
<evidence type="ECO:0000256" key="14">
    <source>
        <dbReference type="ARBA" id="ARBA00023054"/>
    </source>
</evidence>
<feature type="compositionally biased region" description="Basic and acidic residues" evidence="19">
    <location>
        <begin position="1095"/>
        <end position="1113"/>
    </location>
</feature>
<feature type="compositionally biased region" description="Basic residues" evidence="19">
    <location>
        <begin position="1687"/>
        <end position="1700"/>
    </location>
</feature>
<feature type="compositionally biased region" description="Low complexity" evidence="19">
    <location>
        <begin position="854"/>
        <end position="871"/>
    </location>
</feature>
<dbReference type="InterPro" id="IPR034732">
    <property type="entry name" value="EPHD"/>
</dbReference>
<feature type="compositionally biased region" description="Basic and acidic residues" evidence="19">
    <location>
        <begin position="1353"/>
        <end position="1367"/>
    </location>
</feature>
<keyword evidence="11" id="KW-0156">Chromatin regulator</keyword>
<evidence type="ECO:0000256" key="7">
    <source>
        <dbReference type="ARBA" id="ARBA00022723"/>
    </source>
</evidence>
<dbReference type="Gene3D" id="1.10.30.10">
    <property type="entry name" value="High mobility group box domain"/>
    <property type="match status" value="1"/>
</dbReference>
<evidence type="ECO:0000256" key="10">
    <source>
        <dbReference type="ARBA" id="ARBA00022833"/>
    </source>
</evidence>
<feature type="compositionally biased region" description="Pro residues" evidence="19">
    <location>
        <begin position="1829"/>
        <end position="1846"/>
    </location>
</feature>
<feature type="compositionally biased region" description="Polar residues" evidence="19">
    <location>
        <begin position="621"/>
        <end position="638"/>
    </location>
</feature>
<keyword evidence="10" id="KW-0862">Zinc</keyword>
<feature type="compositionally biased region" description="Pro residues" evidence="19">
    <location>
        <begin position="805"/>
        <end position="816"/>
    </location>
</feature>
<feature type="region of interest" description="Disordered" evidence="19">
    <location>
        <begin position="1491"/>
        <end position="1529"/>
    </location>
</feature>
<dbReference type="InterPro" id="IPR013083">
    <property type="entry name" value="Znf_RING/FYVE/PHD"/>
</dbReference>
<evidence type="ECO:0000256" key="18">
    <source>
        <dbReference type="ARBA" id="ARBA00049353"/>
    </source>
</evidence>
<feature type="region of interest" description="Disordered" evidence="19">
    <location>
        <begin position="1074"/>
        <end position="1145"/>
    </location>
</feature>
<feature type="compositionally biased region" description="Polar residues" evidence="19">
    <location>
        <begin position="443"/>
        <end position="460"/>
    </location>
</feature>
<comment type="subcellular location">
    <subcellularLocation>
        <location evidence="1">Nucleus</location>
    </subcellularLocation>
</comment>
<feature type="compositionally biased region" description="Polar residues" evidence="19">
    <location>
        <begin position="2085"/>
        <end position="2113"/>
    </location>
</feature>
<dbReference type="GO" id="GO:0044666">
    <property type="term" value="C:MLL3/4 complex"/>
    <property type="evidence" value="ECO:0007669"/>
    <property type="project" value="TreeGrafter"/>
</dbReference>
<organism evidence="21 22">
    <name type="scientific">Phrynocephalus forsythii</name>
    <dbReference type="NCBI Taxonomy" id="171643"/>
    <lineage>
        <taxon>Eukaryota</taxon>
        <taxon>Metazoa</taxon>
        <taxon>Chordata</taxon>
        <taxon>Craniata</taxon>
        <taxon>Vertebrata</taxon>
        <taxon>Euteleostomi</taxon>
        <taxon>Lepidosauria</taxon>
        <taxon>Squamata</taxon>
        <taxon>Bifurcata</taxon>
        <taxon>Unidentata</taxon>
        <taxon>Episquamata</taxon>
        <taxon>Toxicofera</taxon>
        <taxon>Iguania</taxon>
        <taxon>Acrodonta</taxon>
        <taxon>Agamidae</taxon>
        <taxon>Agaminae</taxon>
        <taxon>Phrynocephalus</taxon>
    </lineage>
</organism>
<proteinExistence type="predicted"/>
<dbReference type="GO" id="GO:0045944">
    <property type="term" value="P:positive regulation of transcription by RNA polymerase II"/>
    <property type="evidence" value="ECO:0007669"/>
    <property type="project" value="TreeGrafter"/>
</dbReference>
<accession>A0A9Q0XPJ3</accession>
<dbReference type="EMBL" id="JAPFRF010000009">
    <property type="protein sequence ID" value="KAJ7322149.1"/>
    <property type="molecule type" value="Genomic_DNA"/>
</dbReference>
<keyword evidence="13" id="KW-0805">Transcription regulation</keyword>
<dbReference type="InterPro" id="IPR041968">
    <property type="entry name" value="KMT2C_ePHD2"/>
</dbReference>
<keyword evidence="15" id="KW-0804">Transcription</keyword>
<dbReference type="Proteomes" id="UP001142489">
    <property type="component" value="Unassembled WGS sequence"/>
</dbReference>
<keyword evidence="22" id="KW-1185">Reference proteome</keyword>
<feature type="region of interest" description="Disordered" evidence="19">
    <location>
        <begin position="2249"/>
        <end position="2333"/>
    </location>
</feature>
<feature type="region of interest" description="Disordered" evidence="19">
    <location>
        <begin position="1294"/>
        <end position="1367"/>
    </location>
</feature>
<dbReference type="FunFam" id="3.30.40.10:FF:000002">
    <property type="entry name" value="Histone-lysine N-methyltransferase"/>
    <property type="match status" value="1"/>
</dbReference>
<evidence type="ECO:0000256" key="12">
    <source>
        <dbReference type="ARBA" id="ARBA00022990"/>
    </source>
</evidence>
<evidence type="ECO:0000256" key="1">
    <source>
        <dbReference type="ARBA" id="ARBA00004123"/>
    </source>
</evidence>
<dbReference type="GO" id="GO:0032259">
    <property type="term" value="P:methylation"/>
    <property type="evidence" value="ECO:0007669"/>
    <property type="project" value="UniProtKB-KW"/>
</dbReference>
<feature type="region of interest" description="Disordered" evidence="19">
    <location>
        <begin position="2035"/>
        <end position="2237"/>
    </location>
</feature>
<name>A0A9Q0XPJ3_9SAUR</name>
<dbReference type="OrthoDB" id="308383at2759"/>
<feature type="compositionally biased region" description="Low complexity" evidence="19">
    <location>
        <begin position="1943"/>
        <end position="1953"/>
    </location>
</feature>
<dbReference type="SUPFAM" id="SSF47095">
    <property type="entry name" value="HMG-box"/>
    <property type="match status" value="1"/>
</dbReference>
<feature type="compositionally biased region" description="Polar residues" evidence="19">
    <location>
        <begin position="758"/>
        <end position="768"/>
    </location>
</feature>
<feature type="compositionally biased region" description="Polar residues" evidence="19">
    <location>
        <begin position="311"/>
        <end position="339"/>
    </location>
</feature>
<keyword evidence="7" id="KW-0479">Metal-binding</keyword>
<evidence type="ECO:0000256" key="8">
    <source>
        <dbReference type="ARBA" id="ARBA00022737"/>
    </source>
</evidence>
<evidence type="ECO:0000259" key="20">
    <source>
        <dbReference type="PROSITE" id="PS51805"/>
    </source>
</evidence>
<feature type="compositionally biased region" description="Basic and acidic residues" evidence="19">
    <location>
        <begin position="1874"/>
        <end position="1888"/>
    </location>
</feature>
<dbReference type="SMART" id="SM00398">
    <property type="entry name" value="HMG"/>
    <property type="match status" value="1"/>
</dbReference>
<keyword evidence="3" id="KW-0597">Phosphoprotein</keyword>
<evidence type="ECO:0000256" key="15">
    <source>
        <dbReference type="ARBA" id="ARBA00023163"/>
    </source>
</evidence>
<dbReference type="PROSITE" id="PS51542">
    <property type="entry name" value="FYRN"/>
    <property type="match status" value="1"/>
</dbReference>
<feature type="compositionally biased region" description="Polar residues" evidence="19">
    <location>
        <begin position="831"/>
        <end position="848"/>
    </location>
</feature>
<dbReference type="FunFam" id="3.30.160.360:FF:000001">
    <property type="entry name" value="Histone-lysine N-methyltransferase"/>
    <property type="match status" value="1"/>
</dbReference>
<evidence type="ECO:0000256" key="2">
    <source>
        <dbReference type="ARBA" id="ARBA00022481"/>
    </source>
</evidence>
<dbReference type="FunFam" id="1.10.30.10:FF:000009">
    <property type="entry name" value="Histone-lysine N-methyltransferase"/>
    <property type="match status" value="1"/>
</dbReference>
<feature type="compositionally biased region" description="Low complexity" evidence="19">
    <location>
        <begin position="290"/>
        <end position="310"/>
    </location>
</feature>
<feature type="compositionally biased region" description="Basic and acidic residues" evidence="19">
    <location>
        <begin position="1294"/>
        <end position="1305"/>
    </location>
</feature>
<feature type="domain" description="PHD-type" evidence="20">
    <location>
        <begin position="2911"/>
        <end position="3019"/>
    </location>
</feature>
<feature type="compositionally biased region" description="Basic and acidic residues" evidence="19">
    <location>
        <begin position="1701"/>
        <end position="1717"/>
    </location>
</feature>
<keyword evidence="6" id="KW-0949">S-adenosyl-L-methionine</keyword>
<dbReference type="InterPro" id="IPR003889">
    <property type="entry name" value="FYrich_C"/>
</dbReference>
<feature type="region of interest" description="Disordered" evidence="19">
    <location>
        <begin position="1687"/>
        <end position="1719"/>
    </location>
</feature>
<feature type="region of interest" description="Disordered" evidence="19">
    <location>
        <begin position="27"/>
        <end position="52"/>
    </location>
</feature>
<gene>
    <name evidence="21" type="ORF">JRQ81_018436</name>
</gene>
<evidence type="ECO:0000256" key="4">
    <source>
        <dbReference type="ARBA" id="ARBA00022603"/>
    </source>
</evidence>
<comment type="caution">
    <text evidence="21">The sequence shown here is derived from an EMBL/GenBank/DDBJ whole genome shotgun (WGS) entry which is preliminary data.</text>
</comment>
<dbReference type="SMART" id="SM00541">
    <property type="entry name" value="FYRN"/>
    <property type="match status" value="1"/>
</dbReference>
<feature type="compositionally biased region" description="Low complexity" evidence="19">
    <location>
        <begin position="892"/>
        <end position="901"/>
    </location>
</feature>
<keyword evidence="4" id="KW-0489">Methyltransferase</keyword>
<comment type="catalytic activity">
    <reaction evidence="18">
        <text>L-lysyl(4)-[histone H3] + S-adenosyl-L-methionine = N(6)-methyl-L-lysyl(4)-[histone H3] + S-adenosyl-L-homocysteine + H(+)</text>
        <dbReference type="Rhea" id="RHEA:60264"/>
        <dbReference type="Rhea" id="RHEA-COMP:15543"/>
        <dbReference type="Rhea" id="RHEA-COMP:15547"/>
        <dbReference type="ChEBI" id="CHEBI:15378"/>
        <dbReference type="ChEBI" id="CHEBI:29969"/>
        <dbReference type="ChEBI" id="CHEBI:57856"/>
        <dbReference type="ChEBI" id="CHEBI:59789"/>
        <dbReference type="ChEBI" id="CHEBI:61929"/>
        <dbReference type="EC" id="2.1.1.364"/>
    </reaction>
    <physiologicalReaction direction="left-to-right" evidence="18">
        <dbReference type="Rhea" id="RHEA:60265"/>
    </physiologicalReaction>
</comment>
<evidence type="ECO:0000313" key="21">
    <source>
        <dbReference type="EMBL" id="KAJ7322149.1"/>
    </source>
</evidence>
<evidence type="ECO:0000256" key="9">
    <source>
        <dbReference type="ARBA" id="ARBA00022771"/>
    </source>
</evidence>
<dbReference type="Gene3D" id="3.30.160.360">
    <property type="match status" value="1"/>
</dbReference>
<feature type="compositionally biased region" description="Polar residues" evidence="19">
    <location>
        <begin position="34"/>
        <end position="49"/>
    </location>
</feature>
<sequence length="3189" mass="347792">MLNTGDDILGILSDDLVKSGDHSAGLDIGAISDDPSSLPLQSVSQNSRPLSEEQLDGILSPELDKMVTDGAILDKLYKIPELGGKDVEDLFTAVLSPATTQSTPLPPPPPPPPPPLMHLHNQGQNVFSRVPLMNGLIGPNPHLPHTSLVPGGGLGTFSAISQPSYTDIRDKNTAFNAGMNDPSGSWVPSAAPLEGEGDTMSNAQRSTLKWEKEEALGEMATVAPVLYTNINFPNLKEEFPDWATRVKQIAKLWRKASSQERAPYVQMRQKSKQQAKIEATQKLEQVKNEQQQQQLQQQLGSQPLLSQSGSDTPSSGMQSPLTPQTGNGNMSPAQQSLYTKQPAAGAPSSASSNVFLKPQAPPPPVTPNRVPVQDAHGQASSQQTFSPCSSSRPLSPVDPYAKMVGTPRPPPVNQNQTFIRRNTVTSVDICPPPSPISRPAQVPESTGTPVRDSCSLSPASNDPYAKPPDTPRPVMGTEQFSKPLGVTRSSFIAEPPGKPTLTGANSEPFAKPPPRRDAFHKPRMPLPEAYARMPLTPSPGVEGNSGPFKTPMRPNQSPQDPYAKTPPTSRRLPVDPYERPVLTPRPVDSFSHNPSNDQYNQTPLTSHSAIKEPFAHPQRVIRNQSDSFSQSGTVSRTAAQDPYAQPPGTPCPVTDPYAQPPGTPHPITDPYAQPPGTPRPAAVDPYVHPPPTPRPAQTANLFAQVSASQRHSDPYSQPPGTPRPVSHDPYSQSPATPRPGISETYSRPALMSNRDPYLQTSQSRTLSVTFAKPSDPCAQPPKLSGPVVTDSFTHPSTAPHCDPYDQPPMTPRPQPEPFGTVQNPHDVEQPRSGSEGNFSGPANPSVNLQGKPFPQTTQVPGPAPTAGTTNTHSTMSPADAEKLRQRQKLREIILQQQQQKKNAIRQEKAAQESVGASHAGPVPPWQQENLNPIFIRPPPPYPGNVRSPIVPPGGLRFTGFPVDGQFNRPQYPGDMSGMGMRPQGIRFGFSGGAHGPPPCQERFLGPPQLMQRAGIPSQLRRAMSIEMPRLPNKPQMGNPVGLSQHFPPQGIQVQQHNIMGQAFIELCHRAPEGRPRLPFNSSSTTVMNPVSQHPQHAEFLPRPDCQGPRRIEPMRCASQTLTSPLSTSTGLEHLPPSQQETVNPNHPPVLMCSLSNPPIPEAFSGRSLPTATSAEAPSGLEIPRPSADILEEKLDPDDPSVKDLDVKDLDGVEVKDLVDEDLENLNLDPEDGKGDELDTLDNLETRHLDDLLRSGEFDIIAYTDPDHDLGDKKGMFSEELDLNVPIDDIQGKAEDAQQNHHDDKASSLVDSSSPLKKTGEVSDIKTEVLSPNTLEKSNLENEKSDLSAAASDTHLETDPESNDREAKSVLPCNVELADKTAIHEDAAVSSLDAVQGPSLTSAPSAASSCNISGTTPVLTSLLSNESSETSDPGPLSSLPQPLLTAQTNPISSIAQPGMTSAGQTMENALPNVNIVPQMSHTFSQGPVGHPGFVPGQPASHSFGAGQPGNPPGPVVNRPGPGGMPGPQQMMLPQTLAQQQNRERPLLLEEQPLLLQDLLDQERQEQQQQRQMQAMIRQRSEPFFPNIDFDAITDPIMKAKMVALKGINKVMAQNNMGMPPMVMNRFAFMGQDGNLAPQISRPNPPNFGPGFVNDLHRKQYEEWLQETQQLLQMQQKYLEEQIGAHRKSKKALSAKQRTAKKAGREFPEEDAEQLKHVTEQQSMVQKQLEQIRKQQKEHAELIEEYRIKQQQCGLGPHTVMPVMAPQPPMVPAGSPPAMGQQNFPGASQQLQHQPHTVVVPGPPKPPRMPSLPGWQPPNAAPIHIPHNAPRMPPPMAQLPVNSVPPTPVSTSSSGVQSGPPPRVEFDDNNPFSESFQERERKERLREQQERQRIQLMQEVDRQRALQQRMEMEQHGAMGPELNARTSLSQMQYFNSDLSCDFVRPPQTLPQSPQQPVGPILQQGPLTSPPAASFPPCTERQPLGSSSVGADPPSALDGSPTFRSVKQPLGILPGASSSQCQAGAPFASNLPDVSLAGVSGQDSTAPPGSSCPGTSQSLIQLYSDIIPEEKSKKKRTRKKKREDDTESVNTPSTPHSDTTAPPTPVVSDTVSTPAVSTPGEPVHHAGEREAEEEPSSSTPKAAETHPALEQKGQPPDGSLPQNKLPEEPSVSSETEKVEAGASVTVPETRREPVEDGQGEPKVECPSHIKVEEDKTSTQPSPSLQSEVQATTIPAAKGESSNELLKHLLKNKKSASLTTPKLESSFHSEESVQENKFSERQELPQGGMGTFGCRSSQIQRGDLGHEMKKQRSKRTQKTGEKAAPRTKRRKKEEEEKQALLYPNTDVFMQLKQQLSLLPLMEPIIGVSFAHFLPYGSGHLHSGSRLTGSFGSATLDGVSDYYSQLIYKQNNLSNPPTPPASLPPTPPPVSCQKMVNGFATTDELATKAGMLGGHDVTKALGPKPFQLPFRPQDDLLTRAMAQGPKSVDVPASLPTPPHNNQEELRVQDSCEDRDTPDSFVPSSSPESVMGMEISQYPDLSAVKEEMPEPIPSPVIPILPASTGKGSEAKRNYIKTEPGPAFFGSHLAPSQNGPKSGFVSIAITLHPTAAENIGSVVAAFSNLLHVRIPNSYEVSNASDVPSSMGMINSHRPNPTFEYRQHLLLHGPQPGTLGPPGLTGTYGLKQHHVSFPLTGNGYKAHSSNVIDGSVLRPQWCSHCKVVVLGSGVRKSFKDLPFLKQDSRGLSERREKEIVFCSNNCFVLYSASMQAKNSDSKESVSSLTPFPVKEAAPKVFHQYNNNISTLDVRCLPQQQEKISPPSSPPIIFPLAFEAARVEPKPEELKVTVKLKPRLRTIPNGLDDCRPVSKKWKGMKWKKWNIQIVIPKGTFKPPCDEEIDEFLKKMGTTIKPDPVPKDYRKCCFCHEEGDGLTDGPARLLNLDLDLWVHLNCALWSTEVYETQAGALINVELALRRGLQMKCTFCHKMGATSGCHRLRCTNIYHFTCAIKAQCMFFKDKTMLCPMHKPKGAHEQELSYFAVFRRVYVQRDEVRQIASIVQRGDREHTFRVGSLIFHTIGQLLPHQMQAFHTSKVLYPVGYEASRLYWSTRYANRRCRYVCSIEEKDGLPLFVIRIIEQGHEDLVLTDSTPKGVWDKILEPVASVRKSSEMLQLFPAYLKGEDLFGLTVSAVARIAES</sequence>
<feature type="compositionally biased region" description="Polar residues" evidence="19">
    <location>
        <begin position="2214"/>
        <end position="2229"/>
    </location>
</feature>
<feature type="region of interest" description="Disordered" evidence="19">
    <location>
        <begin position="1421"/>
        <end position="1442"/>
    </location>
</feature>
<dbReference type="CDD" id="cd15697">
    <property type="entry name" value="ePHD2_KMT2C"/>
    <property type="match status" value="1"/>
</dbReference>
<evidence type="ECO:0000256" key="13">
    <source>
        <dbReference type="ARBA" id="ARBA00023015"/>
    </source>
</evidence>
<dbReference type="PANTHER" id="PTHR45888:SF1">
    <property type="entry name" value="HISTONE-LYSINE N-METHYLTRANSFERASE 2C"/>
    <property type="match status" value="1"/>
</dbReference>
<dbReference type="GO" id="GO:0003713">
    <property type="term" value="F:transcription coactivator activity"/>
    <property type="evidence" value="ECO:0007669"/>
    <property type="project" value="TreeGrafter"/>
</dbReference>
<evidence type="ECO:0000256" key="6">
    <source>
        <dbReference type="ARBA" id="ARBA00022691"/>
    </source>
</evidence>
<dbReference type="Pfam" id="PF13832">
    <property type="entry name" value="zf-HC5HC2H_2"/>
    <property type="match status" value="1"/>
</dbReference>
<feature type="compositionally biased region" description="Low complexity" evidence="19">
    <location>
        <begin position="1847"/>
        <end position="1856"/>
    </location>
</feature>
<dbReference type="PROSITE" id="PS51805">
    <property type="entry name" value="EPHD"/>
    <property type="match status" value="1"/>
</dbReference>
<dbReference type="Gene3D" id="3.30.40.10">
    <property type="entry name" value="Zinc/RING finger domain, C3HC4 (zinc finger)"/>
    <property type="match status" value="1"/>
</dbReference>
<dbReference type="PANTHER" id="PTHR45888">
    <property type="entry name" value="HL01030P-RELATED"/>
    <property type="match status" value="1"/>
</dbReference>
<dbReference type="Pfam" id="PF05965">
    <property type="entry name" value="FYRC"/>
    <property type="match status" value="1"/>
</dbReference>
<feature type="region of interest" description="Disordered" evidence="19">
    <location>
        <begin position="2504"/>
        <end position="2524"/>
    </location>
</feature>
<evidence type="ECO:0000256" key="19">
    <source>
        <dbReference type="SAM" id="MobiDB-lite"/>
    </source>
</evidence>
<feature type="compositionally biased region" description="Polar residues" evidence="19">
    <location>
        <begin position="413"/>
        <end position="426"/>
    </location>
</feature>
<keyword evidence="5" id="KW-0808">Transferase</keyword>
<evidence type="ECO:0000313" key="22">
    <source>
        <dbReference type="Proteomes" id="UP001142489"/>
    </source>
</evidence>
<feature type="compositionally biased region" description="Polar residues" evidence="19">
    <location>
        <begin position="1079"/>
        <end position="1094"/>
    </location>
</feature>
<reference evidence="21" key="1">
    <citation type="journal article" date="2023" name="DNA Res.">
        <title>Chromosome-level genome assembly of Phrynocephalus forsythii using third-generation DNA sequencing and Hi-C analysis.</title>
        <authorList>
            <person name="Qi Y."/>
            <person name="Zhao W."/>
            <person name="Zhao Y."/>
            <person name="Niu C."/>
            <person name="Cao S."/>
            <person name="Zhang Y."/>
        </authorList>
    </citation>
    <scope>NUCLEOTIDE SEQUENCE</scope>
    <source>
        <tissue evidence="21">Muscle</tissue>
    </source>
</reference>
<feature type="region of interest" description="Disordered" evidence="19">
    <location>
        <begin position="1940"/>
        <end position="2008"/>
    </location>
</feature>
<feature type="compositionally biased region" description="Basic and acidic residues" evidence="19">
    <location>
        <begin position="2185"/>
        <end position="2213"/>
    </location>
</feature>
<dbReference type="SMART" id="SM00542">
    <property type="entry name" value="FYRC"/>
    <property type="match status" value="1"/>
</dbReference>
<evidence type="ECO:0000256" key="5">
    <source>
        <dbReference type="ARBA" id="ARBA00022679"/>
    </source>
</evidence>
<keyword evidence="2" id="KW-0488">Methylation</keyword>
<feature type="compositionally biased region" description="Basic and acidic residues" evidence="19">
    <location>
        <begin position="879"/>
        <end position="891"/>
    </location>
</feature>
<dbReference type="EC" id="2.1.1.364" evidence="17"/>
<keyword evidence="12" id="KW-0007">Acetylation</keyword>
<dbReference type="PROSITE" id="PS51543">
    <property type="entry name" value="FYRC"/>
    <property type="match status" value="1"/>
</dbReference>
<keyword evidence="8" id="KW-0677">Repeat</keyword>
<evidence type="ECO:0000256" key="16">
    <source>
        <dbReference type="ARBA" id="ARBA00023242"/>
    </source>
</evidence>
<dbReference type="InterPro" id="IPR036910">
    <property type="entry name" value="HMG_box_dom_sf"/>
</dbReference>
<dbReference type="GO" id="GO:0008270">
    <property type="term" value="F:zinc ion binding"/>
    <property type="evidence" value="ECO:0007669"/>
    <property type="project" value="UniProtKB-KW"/>
</dbReference>
<dbReference type="Pfam" id="PF05964">
    <property type="entry name" value="FYRN"/>
    <property type="match status" value="1"/>
</dbReference>
<dbReference type="InterPro" id="IPR003888">
    <property type="entry name" value="FYrich_N"/>
</dbReference>
<feature type="compositionally biased region" description="Basic and acidic residues" evidence="19">
    <location>
        <begin position="1317"/>
        <end position="1326"/>
    </location>
</feature>
<feature type="compositionally biased region" description="Low complexity" evidence="19">
    <location>
        <begin position="342"/>
        <end position="352"/>
    </location>
</feature>
<feature type="compositionally biased region" description="Polar residues" evidence="19">
    <location>
        <begin position="2038"/>
        <end position="2058"/>
    </location>
</feature>
<feature type="compositionally biased region" description="Polar residues" evidence="19">
    <location>
        <begin position="590"/>
        <end position="608"/>
    </location>
</feature>
<evidence type="ECO:0000256" key="11">
    <source>
        <dbReference type="ARBA" id="ARBA00022853"/>
    </source>
</evidence>
<evidence type="ECO:0000256" key="3">
    <source>
        <dbReference type="ARBA" id="ARBA00022553"/>
    </source>
</evidence>
<feature type="region of interest" description="Disordered" evidence="19">
    <location>
        <begin position="288"/>
        <end position="928"/>
    </location>
</feature>
<keyword evidence="14" id="KW-0175">Coiled coil</keyword>
<dbReference type="InterPro" id="IPR009071">
    <property type="entry name" value="HMG_box_dom"/>
</dbReference>
<keyword evidence="9" id="KW-0863">Zinc-finger</keyword>
<feature type="compositionally biased region" description="Low complexity" evidence="19">
    <location>
        <begin position="380"/>
        <end position="391"/>
    </location>
</feature>
<keyword evidence="16" id="KW-0539">Nucleus</keyword>
<feature type="compositionally biased region" description="Polar residues" evidence="19">
    <location>
        <begin position="695"/>
        <end position="709"/>
    </location>
</feature>
<feature type="region of interest" description="Disordered" evidence="19">
    <location>
        <begin position="1828"/>
        <end position="1888"/>
    </location>
</feature>
<feature type="compositionally biased region" description="Low complexity" evidence="19">
    <location>
        <begin position="1118"/>
        <end position="1131"/>
    </location>
</feature>
<protein>
    <recommendedName>
        <fullName evidence="17">[histone H3]-lysine(4) N-methyltransferase</fullName>
        <ecNumber evidence="17">2.1.1.364</ecNumber>
    </recommendedName>
</protein>